<dbReference type="InterPro" id="IPR051205">
    <property type="entry name" value="UbiH/COQ6_monooxygenase"/>
</dbReference>
<evidence type="ECO:0000256" key="2">
    <source>
        <dbReference type="ARBA" id="ARBA00005349"/>
    </source>
</evidence>
<proteinExistence type="inferred from homology"/>
<evidence type="ECO:0000256" key="5">
    <source>
        <dbReference type="ARBA" id="ARBA00022792"/>
    </source>
</evidence>
<dbReference type="GO" id="GO:0106364">
    <property type="term" value="F:4-hydroxy-3-all-trans-polyprenylbenzoate oxygenase activity"/>
    <property type="evidence" value="ECO:0007669"/>
    <property type="project" value="UniProtKB-EC"/>
</dbReference>
<evidence type="ECO:0000256" key="4">
    <source>
        <dbReference type="ARBA" id="ARBA00022688"/>
    </source>
</evidence>
<dbReference type="RefSeq" id="XP_012180877.1">
    <property type="nucleotide sequence ID" value="XM_012325487.1"/>
</dbReference>
<dbReference type="STRING" id="599839.J4H2I7"/>
<evidence type="ECO:0000256" key="7">
    <source>
        <dbReference type="ARBA" id="ARBA00023002"/>
    </source>
</evidence>
<keyword evidence="10 11" id="KW-0472">Membrane</keyword>
<dbReference type="Pfam" id="PF01494">
    <property type="entry name" value="FAD_binding_3"/>
    <property type="match status" value="2"/>
</dbReference>
<dbReference type="InterPro" id="IPR000689">
    <property type="entry name" value="UbQ_mOase_COQ6"/>
</dbReference>
<dbReference type="UniPathway" id="UPA00232"/>
<evidence type="ECO:0000259" key="12">
    <source>
        <dbReference type="Pfam" id="PF01494"/>
    </source>
</evidence>
<dbReference type="InterPro" id="IPR018168">
    <property type="entry name" value="Ubi_Hdrlase_CS"/>
</dbReference>
<evidence type="ECO:0000256" key="8">
    <source>
        <dbReference type="ARBA" id="ARBA00023033"/>
    </source>
</evidence>
<keyword evidence="9 11" id="KW-0496">Mitochondrion</keyword>
<sequence>MPISRCLKSKPFAFSLRHARQTSKRAFSATAYEDSDVVIVGGGPAGLALANALGAARPIAERLKVTLIEAGDLSKIRYWNPLSSAFSNRPTDTGAWSHVDESRTMPIGEMQVWDGLSDARITFSASDISVAGKDAPGEMARLTENLNLQRALLHSLANRPSIELVDKVRVQSIQQDEREHGGRWPLVYLSDGRAIRARLLVGADGFNSPVRSYAGIQSYGWAYDAQAIVATLNHHPRTMLEPPNTIAYQRFLPTGPIAFLPLSPTTSSLVWSTKPHLAKTLLEADPSTLATMVNAAFRLPNISLRYIYERFLDNHTSGVTLTPEDLYSEISFRERSHGVNPHSAYSSMTMRAVLGGVPPSDAGALPPFVTSIQQGTAASFPLRFSHADTYIGEGQGTRTVLVGDAAHTVHPLAGQGLNMGLGDVEALVNCIETAVIHGGDVGSHTALFPYARARYLENHKVMSAVDKLHKLYSSTAEPIVWARSVGVEVLNELDTIKAAIMMTAGSTRNHRQDSQGASRSVAVSGVENLAKGVSALGTMAEGFVDVVGVGVQGILRQLSSSSRR</sequence>
<name>J4H2I7_9APHY</name>
<dbReference type="EMBL" id="HE797041">
    <property type="protein sequence ID" value="CCM01594.1"/>
    <property type="molecule type" value="Genomic_DNA"/>
</dbReference>
<protein>
    <recommendedName>
        <fullName evidence="11">Ubiquinone biosynthesis monooxygenase COQ6, mitochondrial</fullName>
        <ecNumber evidence="11">1.14.15.45</ecNumber>
    </recommendedName>
    <alternativeName>
        <fullName evidence="11">2-methoxy-6-polyprenolphenol 4-hydroxylase</fullName>
        <ecNumber evidence="11">1.14.15.46</ecNumber>
    </alternativeName>
</protein>
<evidence type="ECO:0000256" key="9">
    <source>
        <dbReference type="ARBA" id="ARBA00023128"/>
    </source>
</evidence>
<gene>
    <name evidence="11" type="primary">COQ6</name>
    <name evidence="13" type="ORF">FIBRA_03654</name>
</gene>
<keyword evidence="8 11" id="KW-0503">Monooxygenase</keyword>
<keyword evidence="4 11" id="KW-0831">Ubiquinone biosynthesis</keyword>
<comment type="pathway">
    <text evidence="11">Cofactor biosynthesis; ubiquinone biosynthesis.</text>
</comment>
<dbReference type="HOGENOM" id="CLU_009665_8_0_1"/>
<evidence type="ECO:0000256" key="3">
    <source>
        <dbReference type="ARBA" id="ARBA00022630"/>
    </source>
</evidence>
<evidence type="ECO:0000256" key="10">
    <source>
        <dbReference type="ARBA" id="ARBA00023136"/>
    </source>
</evidence>
<dbReference type="GeneID" id="24096505"/>
<comment type="similarity">
    <text evidence="2 11">Belongs to the UbiH/COQ6 family.</text>
</comment>
<dbReference type="EC" id="1.14.15.45" evidence="11"/>
<keyword evidence="5 11" id="KW-0999">Mitochondrion inner membrane</keyword>
<dbReference type="GO" id="GO:0120538">
    <property type="term" value="F:2-methoxy-6-polyprenolphenol 4-hydroxylase activity"/>
    <property type="evidence" value="ECO:0007669"/>
    <property type="project" value="UniProtKB-EC"/>
</dbReference>
<evidence type="ECO:0000313" key="14">
    <source>
        <dbReference type="Proteomes" id="UP000006352"/>
    </source>
</evidence>
<dbReference type="InParanoid" id="J4H2I7"/>
<keyword evidence="14" id="KW-1185">Reference proteome</keyword>
<comment type="cofactor">
    <cofactor evidence="1 11">
        <name>FAD</name>
        <dbReference type="ChEBI" id="CHEBI:57692"/>
    </cofactor>
</comment>
<keyword evidence="3 11" id="KW-0285">Flavoprotein</keyword>
<dbReference type="AlphaFoldDB" id="J4H2I7"/>
<evidence type="ECO:0000256" key="1">
    <source>
        <dbReference type="ARBA" id="ARBA00001974"/>
    </source>
</evidence>
<evidence type="ECO:0000313" key="13">
    <source>
        <dbReference type="EMBL" id="CCM01594.1"/>
    </source>
</evidence>
<comment type="subunit">
    <text evidence="11">Component of a multi-subunit COQ enzyme complex, composed of at least COQ3, COQ4, COQ5, COQ6, COQ7 and COQ9.</text>
</comment>
<feature type="domain" description="FAD-binding" evidence="12">
    <location>
        <begin position="134"/>
        <end position="298"/>
    </location>
</feature>
<keyword evidence="7 11" id="KW-0560">Oxidoreductase</keyword>
<dbReference type="GO" id="GO:0016712">
    <property type="term" value="F:oxidoreductase activity, acting on paired donors, with incorporation or reduction of molecular oxygen, reduced flavin or flavoprotein as one donor, and incorporation of one atom of oxygen"/>
    <property type="evidence" value="ECO:0007669"/>
    <property type="project" value="UniProtKB-UniRule"/>
</dbReference>
<dbReference type="SUPFAM" id="SSF51905">
    <property type="entry name" value="FAD/NAD(P)-binding domain"/>
    <property type="match status" value="1"/>
</dbReference>
<comment type="catalytic activity">
    <reaction evidence="11">
        <text>a 4-hydroxy-3-(all-trans-polyprenyl)benzoate + 2 reduced [2Fe-2S]-[ferredoxin] + O2 + 2 H(+) = a 3,4-dihydroxy-5-(all-trans-polyprenyl)benzoate + 2 oxidized [2Fe-2S]-[ferredoxin] + H2O</text>
        <dbReference type="Rhea" id="RHEA:81195"/>
        <dbReference type="Rhea" id="RHEA-COMP:9514"/>
        <dbReference type="Rhea" id="RHEA-COMP:10000"/>
        <dbReference type="Rhea" id="RHEA-COMP:10001"/>
        <dbReference type="Rhea" id="RHEA-COMP:10930"/>
        <dbReference type="ChEBI" id="CHEBI:15377"/>
        <dbReference type="ChEBI" id="CHEBI:15378"/>
        <dbReference type="ChEBI" id="CHEBI:15379"/>
        <dbReference type="ChEBI" id="CHEBI:33737"/>
        <dbReference type="ChEBI" id="CHEBI:33738"/>
        <dbReference type="ChEBI" id="CHEBI:64694"/>
        <dbReference type="ChEBI" id="CHEBI:78396"/>
        <dbReference type="EC" id="1.14.15.45"/>
    </reaction>
</comment>
<dbReference type="FunFam" id="3.50.50.60:FF:000021">
    <property type="entry name" value="Ubiquinone biosynthesis monooxygenase COQ6"/>
    <property type="match status" value="1"/>
</dbReference>
<dbReference type="FunCoup" id="J4H2I7">
    <property type="interactions" value="259"/>
</dbReference>
<dbReference type="InterPro" id="IPR036188">
    <property type="entry name" value="FAD/NAD-bd_sf"/>
</dbReference>
<dbReference type="Gene3D" id="3.50.50.60">
    <property type="entry name" value="FAD/NAD(P)-binding domain"/>
    <property type="match status" value="2"/>
</dbReference>
<accession>J4H2I7</accession>
<feature type="domain" description="FAD-binding" evidence="12">
    <location>
        <begin position="387"/>
        <end position="431"/>
    </location>
</feature>
<dbReference type="OrthoDB" id="683240at2759"/>
<dbReference type="InterPro" id="IPR002938">
    <property type="entry name" value="FAD-bd"/>
</dbReference>
<dbReference type="HAMAP" id="MF_03193">
    <property type="entry name" value="COQ6_monooxygenase"/>
    <property type="match status" value="1"/>
</dbReference>
<comment type="subcellular location">
    <subcellularLocation>
        <location evidence="11">Mitochondrion inner membrane</location>
        <topology evidence="11">Peripheral membrane protein</topology>
        <orientation evidence="11">Matrix side</orientation>
    </subcellularLocation>
</comment>
<dbReference type="EC" id="1.14.15.46" evidence="11"/>
<dbReference type="GO" id="GO:0071949">
    <property type="term" value="F:FAD binding"/>
    <property type="evidence" value="ECO:0007669"/>
    <property type="project" value="InterPro"/>
</dbReference>
<organism evidence="13 14">
    <name type="scientific">Fibroporia radiculosa</name>
    <dbReference type="NCBI Taxonomy" id="599839"/>
    <lineage>
        <taxon>Eukaryota</taxon>
        <taxon>Fungi</taxon>
        <taxon>Dikarya</taxon>
        <taxon>Basidiomycota</taxon>
        <taxon>Agaricomycotina</taxon>
        <taxon>Agaricomycetes</taxon>
        <taxon>Polyporales</taxon>
        <taxon>Fibroporiaceae</taxon>
        <taxon>Fibroporia</taxon>
    </lineage>
</organism>
<dbReference type="PANTHER" id="PTHR43876:SF7">
    <property type="entry name" value="UBIQUINONE BIOSYNTHESIS MONOOXYGENASE COQ6, MITOCHONDRIAL"/>
    <property type="match status" value="1"/>
</dbReference>
<dbReference type="PROSITE" id="PS01304">
    <property type="entry name" value="UBIH"/>
    <property type="match status" value="1"/>
</dbReference>
<dbReference type="Proteomes" id="UP000006352">
    <property type="component" value="Unassembled WGS sequence"/>
</dbReference>
<keyword evidence="6 11" id="KW-0274">FAD</keyword>
<dbReference type="PANTHER" id="PTHR43876">
    <property type="entry name" value="UBIQUINONE BIOSYNTHESIS MONOOXYGENASE COQ6, MITOCHONDRIAL"/>
    <property type="match status" value="1"/>
</dbReference>
<comment type="function">
    <text evidence="11">FAD-dependent monooxygenase required for two non-consecutive steps during ubiquinone biosynthesis. Required for the C5-ring hydroxylation during ubiquinone biosynthesis by catalyzing the hydroxylation of 4-hydroxy-3-(all-trans-polyprenyl)benzoic acid to 3,4-dihydroxy-5-(all-trans-polyprenyl)benzoic acid. Also acts downstream of coq4, for the C1-hydroxylation during ubiquinone biosynthesis by catalyzing the hydroxylation of 2-methoxy-6-(all-trans-polyprenyl)phenol to 2-methoxy-6-(all-trans-polyprenyl)benzene-1,4-diol. The electrons required for the hydroxylation reaction are funneled indirectly to coq6 from NADPH via a ferredoxin/ferredoxin reductase system.</text>
</comment>
<dbReference type="NCBIfam" id="TIGR01988">
    <property type="entry name" value="Ubi-OHases"/>
    <property type="match status" value="1"/>
</dbReference>
<dbReference type="InterPro" id="IPR010971">
    <property type="entry name" value="UbiH/COQ6"/>
</dbReference>
<evidence type="ECO:0000256" key="11">
    <source>
        <dbReference type="HAMAP-Rule" id="MF_03193"/>
    </source>
</evidence>
<dbReference type="GO" id="GO:0031314">
    <property type="term" value="C:extrinsic component of mitochondrial inner membrane"/>
    <property type="evidence" value="ECO:0007669"/>
    <property type="project" value="UniProtKB-UniRule"/>
</dbReference>
<dbReference type="PRINTS" id="PR00420">
    <property type="entry name" value="RNGMNOXGNASE"/>
</dbReference>
<comment type="catalytic activity">
    <reaction evidence="11">
        <text>a 2-methoxy-6-(all-trans-polyprenyl)phenol + 2 reduced [2Fe-2S]-[ferredoxin] + O2 + 2 H(+) = a 2-methoxy-6-(all-trans-polyprenyl)benzene-1,4-diol + 2 oxidized [2Fe-2S]-[ferredoxin] + H2O</text>
        <dbReference type="Rhea" id="RHEA:81183"/>
        <dbReference type="Rhea" id="RHEA-COMP:9551"/>
        <dbReference type="Rhea" id="RHEA-COMP:10000"/>
        <dbReference type="Rhea" id="RHEA-COMP:10001"/>
        <dbReference type="Rhea" id="RHEA-COMP:10858"/>
        <dbReference type="ChEBI" id="CHEBI:15377"/>
        <dbReference type="ChEBI" id="CHEBI:15378"/>
        <dbReference type="ChEBI" id="CHEBI:15379"/>
        <dbReference type="ChEBI" id="CHEBI:33737"/>
        <dbReference type="ChEBI" id="CHEBI:33738"/>
        <dbReference type="ChEBI" id="CHEBI:62731"/>
        <dbReference type="ChEBI" id="CHEBI:84166"/>
        <dbReference type="EC" id="1.14.15.46"/>
    </reaction>
</comment>
<evidence type="ECO:0000256" key="6">
    <source>
        <dbReference type="ARBA" id="ARBA00022827"/>
    </source>
</evidence>
<reference evidence="13 14" key="1">
    <citation type="journal article" date="2012" name="Appl. Environ. Microbiol.">
        <title>Short-read sequencing for genomic analysis of the brown rot fungus Fibroporia radiculosa.</title>
        <authorList>
            <person name="Tang J.D."/>
            <person name="Perkins A.D."/>
            <person name="Sonstegard T.S."/>
            <person name="Schroeder S.G."/>
            <person name="Burgess S.C."/>
            <person name="Diehl S.V."/>
        </authorList>
    </citation>
    <scope>NUCLEOTIDE SEQUENCE [LARGE SCALE GENOMIC DNA]</scope>
    <source>
        <strain evidence="13 14">TFFH 294</strain>
    </source>
</reference>